<keyword evidence="2" id="KW-1185">Reference proteome</keyword>
<name>A0A840QBN9_9PSEU</name>
<dbReference type="AlphaFoldDB" id="A0A840QBN9"/>
<dbReference type="RefSeq" id="WP_184727203.1">
    <property type="nucleotide sequence ID" value="NZ_JACHIW010000001.1"/>
</dbReference>
<reference evidence="1 2" key="1">
    <citation type="submission" date="2020-08" db="EMBL/GenBank/DDBJ databases">
        <title>Sequencing the genomes of 1000 actinobacteria strains.</title>
        <authorList>
            <person name="Klenk H.-P."/>
        </authorList>
    </citation>
    <scope>NUCLEOTIDE SEQUENCE [LARGE SCALE GENOMIC DNA]</scope>
    <source>
        <strain evidence="1 2">DSM 45584</strain>
    </source>
</reference>
<protein>
    <submittedName>
        <fullName evidence="1">Uncharacterized protein</fullName>
    </submittedName>
</protein>
<organism evidence="1 2">
    <name type="scientific">Saccharopolyspora phatthalungensis</name>
    <dbReference type="NCBI Taxonomy" id="664693"/>
    <lineage>
        <taxon>Bacteria</taxon>
        <taxon>Bacillati</taxon>
        <taxon>Actinomycetota</taxon>
        <taxon>Actinomycetes</taxon>
        <taxon>Pseudonocardiales</taxon>
        <taxon>Pseudonocardiaceae</taxon>
        <taxon>Saccharopolyspora</taxon>
    </lineage>
</organism>
<evidence type="ECO:0000313" key="1">
    <source>
        <dbReference type="EMBL" id="MBB5155969.1"/>
    </source>
</evidence>
<dbReference type="Gene3D" id="3.30.450.40">
    <property type="match status" value="1"/>
</dbReference>
<proteinExistence type="predicted"/>
<accession>A0A840QBN9</accession>
<dbReference type="InterPro" id="IPR029016">
    <property type="entry name" value="GAF-like_dom_sf"/>
</dbReference>
<dbReference type="EMBL" id="JACHIW010000001">
    <property type="protein sequence ID" value="MBB5155969.1"/>
    <property type="molecule type" value="Genomic_DNA"/>
</dbReference>
<evidence type="ECO:0000313" key="2">
    <source>
        <dbReference type="Proteomes" id="UP000584374"/>
    </source>
</evidence>
<sequence>MRGEPAEIGELTIAVCAGAGIDDLVGGKIPATGSTSGQVFRERFPRNVLGWSSTRPAASTSSSGPLSRFRCALARRSPGVLLAVRDAGSAAFDEQELQVVSSFADRPYWRCNGPKRRQPAENWTCWPTGTGPPGNLPYRMSHRTREGRPRIRPARFSMSRADELASTSVVAVRLDELEQWPPSRRCIAVVSTTSP</sequence>
<gene>
    <name evidence="1" type="ORF">BJ970_003503</name>
</gene>
<comment type="caution">
    <text evidence="1">The sequence shown here is derived from an EMBL/GenBank/DDBJ whole genome shotgun (WGS) entry which is preliminary data.</text>
</comment>
<dbReference type="Proteomes" id="UP000584374">
    <property type="component" value="Unassembled WGS sequence"/>
</dbReference>